<evidence type="ECO:0000313" key="2">
    <source>
        <dbReference type="EMBL" id="CRK93866.1"/>
    </source>
</evidence>
<keyword evidence="3" id="KW-1185">Reference proteome</keyword>
<feature type="compositionally biased region" description="Basic and acidic residues" evidence="1">
    <location>
        <begin position="35"/>
        <end position="56"/>
    </location>
</feature>
<protein>
    <submittedName>
        <fullName evidence="2">CLUMA_CG007393, isoform A</fullName>
    </submittedName>
</protein>
<name>A0A1J1I275_9DIPT</name>
<dbReference type="EMBL" id="CVRI01000038">
    <property type="protein sequence ID" value="CRK93866.1"/>
    <property type="molecule type" value="Genomic_DNA"/>
</dbReference>
<reference evidence="2 3" key="1">
    <citation type="submission" date="2015-04" db="EMBL/GenBank/DDBJ databases">
        <authorList>
            <person name="Syromyatnikov M.Y."/>
            <person name="Popov V.N."/>
        </authorList>
    </citation>
    <scope>NUCLEOTIDE SEQUENCE [LARGE SCALE GENOMIC DNA]</scope>
</reference>
<dbReference type="AlphaFoldDB" id="A0A1J1I275"/>
<gene>
    <name evidence="2" type="ORF">CLUMA_CG007393</name>
</gene>
<organism evidence="2 3">
    <name type="scientific">Clunio marinus</name>
    <dbReference type="NCBI Taxonomy" id="568069"/>
    <lineage>
        <taxon>Eukaryota</taxon>
        <taxon>Metazoa</taxon>
        <taxon>Ecdysozoa</taxon>
        <taxon>Arthropoda</taxon>
        <taxon>Hexapoda</taxon>
        <taxon>Insecta</taxon>
        <taxon>Pterygota</taxon>
        <taxon>Neoptera</taxon>
        <taxon>Endopterygota</taxon>
        <taxon>Diptera</taxon>
        <taxon>Nematocera</taxon>
        <taxon>Chironomoidea</taxon>
        <taxon>Chironomidae</taxon>
        <taxon>Clunio</taxon>
    </lineage>
</organism>
<dbReference type="Proteomes" id="UP000183832">
    <property type="component" value="Unassembled WGS sequence"/>
</dbReference>
<evidence type="ECO:0000256" key="1">
    <source>
        <dbReference type="SAM" id="MobiDB-lite"/>
    </source>
</evidence>
<sequence>MDESNDDLQKKRKTIVVVHHQSKAEQSKAETSSRCGERISQKLSSEERNSSKFQDRNYKKKALLRKLRSRILFHERVKREDVDQRRTKRHFNVLRVFNL</sequence>
<accession>A0A1J1I275</accession>
<feature type="region of interest" description="Disordered" evidence="1">
    <location>
        <begin position="19"/>
        <end position="56"/>
    </location>
</feature>
<evidence type="ECO:0000313" key="3">
    <source>
        <dbReference type="Proteomes" id="UP000183832"/>
    </source>
</evidence>
<proteinExistence type="predicted"/>